<dbReference type="KEGG" id="chya:V22_02640"/>
<dbReference type="RefSeq" id="WP_145259089.1">
    <property type="nucleotide sequence ID" value="NZ_CP036316.1"/>
</dbReference>
<dbReference type="EMBL" id="CP036316">
    <property type="protein sequence ID" value="QDT63065.1"/>
    <property type="molecule type" value="Genomic_DNA"/>
</dbReference>
<gene>
    <name evidence="1" type="ORF">V22_02640</name>
</gene>
<protein>
    <submittedName>
        <fullName evidence="1">Uncharacterized protein</fullName>
    </submittedName>
</protein>
<dbReference type="OrthoDB" id="9798082at2"/>
<dbReference type="Proteomes" id="UP000319976">
    <property type="component" value="Chromosome"/>
</dbReference>
<dbReference type="AlphaFoldDB" id="A0A517T3W9"/>
<organism evidence="1 2">
    <name type="scientific">Calycomorphotria hydatis</name>
    <dbReference type="NCBI Taxonomy" id="2528027"/>
    <lineage>
        <taxon>Bacteria</taxon>
        <taxon>Pseudomonadati</taxon>
        <taxon>Planctomycetota</taxon>
        <taxon>Planctomycetia</taxon>
        <taxon>Planctomycetales</taxon>
        <taxon>Planctomycetaceae</taxon>
        <taxon>Calycomorphotria</taxon>
    </lineage>
</organism>
<name>A0A517T3W9_9PLAN</name>
<evidence type="ECO:0000313" key="2">
    <source>
        <dbReference type="Proteomes" id="UP000319976"/>
    </source>
</evidence>
<keyword evidence="2" id="KW-1185">Reference proteome</keyword>
<proteinExistence type="predicted"/>
<sequence>MDEFPARLHVLLARDSPMAVVIRRGPSKQVATLSWNRESDRFSLGQWMKGRIYERRSDISPDGKHLIYFALNGKWTSETRGSWTAISIAPYLRAKTIYAQGDAWNGGGLWLANNRYWLNQSFGTNLLRDDGQFRRDTGYVPFGSYGSECLSVYYPRLLRDGWSIADLAKADSRQHHSFVKPIHSDWILRKDTFAGYSQSGRGCYWDEHSIVNEKSGLTLAFPNWEWAEIDDNRLVWASEGKLFAGTVSIEGLRDEAMLYDFNSMKFQAVEAPY</sequence>
<evidence type="ECO:0000313" key="1">
    <source>
        <dbReference type="EMBL" id="QDT63065.1"/>
    </source>
</evidence>
<accession>A0A517T3W9</accession>
<reference evidence="1 2" key="1">
    <citation type="submission" date="2019-02" db="EMBL/GenBank/DDBJ databases">
        <title>Deep-cultivation of Planctomycetes and their phenomic and genomic characterization uncovers novel biology.</title>
        <authorList>
            <person name="Wiegand S."/>
            <person name="Jogler M."/>
            <person name="Boedeker C."/>
            <person name="Pinto D."/>
            <person name="Vollmers J."/>
            <person name="Rivas-Marin E."/>
            <person name="Kohn T."/>
            <person name="Peeters S.H."/>
            <person name="Heuer A."/>
            <person name="Rast P."/>
            <person name="Oberbeckmann S."/>
            <person name="Bunk B."/>
            <person name="Jeske O."/>
            <person name="Meyerdierks A."/>
            <person name="Storesund J.E."/>
            <person name="Kallscheuer N."/>
            <person name="Luecker S."/>
            <person name="Lage O.M."/>
            <person name="Pohl T."/>
            <person name="Merkel B.J."/>
            <person name="Hornburger P."/>
            <person name="Mueller R.-W."/>
            <person name="Bruemmer F."/>
            <person name="Labrenz M."/>
            <person name="Spormann A.M."/>
            <person name="Op den Camp H."/>
            <person name="Overmann J."/>
            <person name="Amann R."/>
            <person name="Jetten M.S.M."/>
            <person name="Mascher T."/>
            <person name="Medema M.H."/>
            <person name="Devos D.P."/>
            <person name="Kaster A.-K."/>
            <person name="Ovreas L."/>
            <person name="Rohde M."/>
            <person name="Galperin M.Y."/>
            <person name="Jogler C."/>
        </authorList>
    </citation>
    <scope>NUCLEOTIDE SEQUENCE [LARGE SCALE GENOMIC DNA]</scope>
    <source>
        <strain evidence="1 2">V22</strain>
    </source>
</reference>